<proteinExistence type="predicted"/>
<dbReference type="AlphaFoldDB" id="A0A1W9KPP5"/>
<sequence length="323" mass="34449">MANTARAASHTTIANVTIQLTDVEQHNCIAIRNHLKLLTLGWRGARFPLRLSPATHHQLVDDNVPMKPLIRYARQGCTAMVIVAAAMAKMALAAEPVAPSPVQTQVHTLDGHHVTLDVYPSADPPRGAAILSHGFTRSRRTLAGHAQALANAGVLTLTPDLPCTFDFRCNARALAALIGLLRTGGTFGAPVEKVMLVGFSAGGLSSLLAADSPGVVGFVGLDPFDRTMPGESERLGLAAAGRLRTEALLLRAPPSRCNAEAVAAPWGHALPSLWRDELIAGASHCDFESPSDWNCRLACGDTDPIRQQRVRQGLMDAATRWLH</sequence>
<dbReference type="SUPFAM" id="SSF53474">
    <property type="entry name" value="alpha/beta-Hydrolases"/>
    <property type="match status" value="1"/>
</dbReference>
<dbReference type="InterPro" id="IPR000073">
    <property type="entry name" value="AB_hydrolase_1"/>
</dbReference>
<evidence type="ECO:0000313" key="3">
    <source>
        <dbReference type="Proteomes" id="UP000192505"/>
    </source>
</evidence>
<organism evidence="2 3">
    <name type="scientific">Rhodoferax ferrireducens</name>
    <dbReference type="NCBI Taxonomy" id="192843"/>
    <lineage>
        <taxon>Bacteria</taxon>
        <taxon>Pseudomonadati</taxon>
        <taxon>Pseudomonadota</taxon>
        <taxon>Betaproteobacteria</taxon>
        <taxon>Burkholderiales</taxon>
        <taxon>Comamonadaceae</taxon>
        <taxon>Rhodoferax</taxon>
    </lineage>
</organism>
<accession>A0A1W9KPP5</accession>
<comment type="caution">
    <text evidence="2">The sequence shown here is derived from an EMBL/GenBank/DDBJ whole genome shotgun (WGS) entry which is preliminary data.</text>
</comment>
<evidence type="ECO:0000313" key="2">
    <source>
        <dbReference type="EMBL" id="OQW86123.1"/>
    </source>
</evidence>
<gene>
    <name evidence="2" type="ORF">BWK72_18780</name>
</gene>
<name>A0A1W9KPP5_9BURK</name>
<dbReference type="EMBL" id="MTEI01000022">
    <property type="protein sequence ID" value="OQW86123.1"/>
    <property type="molecule type" value="Genomic_DNA"/>
</dbReference>
<feature type="domain" description="AB hydrolase-1" evidence="1">
    <location>
        <begin position="130"/>
        <end position="293"/>
    </location>
</feature>
<dbReference type="Gene3D" id="3.40.50.1820">
    <property type="entry name" value="alpha/beta hydrolase"/>
    <property type="match status" value="1"/>
</dbReference>
<protein>
    <recommendedName>
        <fullName evidence="1">AB hydrolase-1 domain-containing protein</fullName>
    </recommendedName>
</protein>
<dbReference type="Pfam" id="PF12697">
    <property type="entry name" value="Abhydrolase_6"/>
    <property type="match status" value="1"/>
</dbReference>
<reference evidence="2 3" key="1">
    <citation type="submission" date="2017-01" db="EMBL/GenBank/DDBJ databases">
        <title>Novel large sulfur bacteria in the metagenomes of groundwater-fed chemosynthetic microbial mats in the Lake Huron basin.</title>
        <authorList>
            <person name="Sharrar A.M."/>
            <person name="Flood B.E."/>
            <person name="Bailey J.V."/>
            <person name="Jones D.S."/>
            <person name="Biddanda B."/>
            <person name="Ruberg S.A."/>
            <person name="Marcus D.N."/>
            <person name="Dick G.J."/>
        </authorList>
    </citation>
    <scope>NUCLEOTIDE SEQUENCE [LARGE SCALE GENOMIC DNA]</scope>
    <source>
        <strain evidence="2">A7</strain>
    </source>
</reference>
<dbReference type="Proteomes" id="UP000192505">
    <property type="component" value="Unassembled WGS sequence"/>
</dbReference>
<dbReference type="InterPro" id="IPR029058">
    <property type="entry name" value="AB_hydrolase_fold"/>
</dbReference>
<evidence type="ECO:0000259" key="1">
    <source>
        <dbReference type="Pfam" id="PF12697"/>
    </source>
</evidence>